<evidence type="ECO:0000313" key="3">
    <source>
        <dbReference type="Proteomes" id="UP000538929"/>
    </source>
</evidence>
<dbReference type="PROSITE" id="PS51318">
    <property type="entry name" value="TAT"/>
    <property type="match status" value="1"/>
</dbReference>
<protein>
    <submittedName>
        <fullName evidence="2">DUF1259 domain-containing protein</fullName>
    </submittedName>
</protein>
<evidence type="ECO:0000256" key="1">
    <source>
        <dbReference type="SAM" id="MobiDB-lite"/>
    </source>
</evidence>
<dbReference type="Pfam" id="PF07485">
    <property type="entry name" value="DUF1529"/>
    <property type="match status" value="2"/>
</dbReference>
<proteinExistence type="predicted"/>
<dbReference type="EMBL" id="VKHT01000608">
    <property type="protein sequence ID" value="MBB0245787.1"/>
    <property type="molecule type" value="Genomic_DNA"/>
</dbReference>
<reference evidence="3" key="1">
    <citation type="submission" date="2019-10" db="EMBL/GenBank/DDBJ databases">
        <title>Streptomyces sp. nov., a novel actinobacterium isolated from alkaline environment.</title>
        <authorList>
            <person name="Golinska P."/>
        </authorList>
    </citation>
    <scope>NUCLEOTIDE SEQUENCE [LARGE SCALE GENOMIC DNA]</scope>
    <source>
        <strain evidence="3">DSM 42118</strain>
    </source>
</reference>
<accession>A0A7W3Y2Z3</accession>
<name>A0A7W3Y2Z3_9ACTN</name>
<dbReference type="InterPro" id="IPR006311">
    <property type="entry name" value="TAT_signal"/>
</dbReference>
<comment type="caution">
    <text evidence="2">The sequence shown here is derived from an EMBL/GenBank/DDBJ whole genome shotgun (WGS) entry which is preliminary data.</text>
</comment>
<dbReference type="Proteomes" id="UP000538929">
    <property type="component" value="Unassembled WGS sequence"/>
</dbReference>
<evidence type="ECO:0000313" key="2">
    <source>
        <dbReference type="EMBL" id="MBB0245787.1"/>
    </source>
</evidence>
<dbReference type="AlphaFoldDB" id="A0A7W3Y2Z3"/>
<sequence>MSGERQSHDGTRARRRFLTAAVLAPVAVGLGGCAAPTGAAPHRAEGLNGPPGGGHGHGGELLEPVPADGADWSAVADAMGRPGEVKRGALYYTGFPRDDLTVVSEGITISPALALGSHTAMIRYADDSTLLMGDLVVLEEEFQAVSDALHSHGLMQTAIHKHLFAHSPEVWWTHVHGHGSDPVALARGVRAALDRTATPPHDPSAAEGGESPDLDTDGIDRALGVPGMVVGGIYKSLFARAEEVNDGERILPSGVGAISAFNFQPVGNGRAALNGDFAMIAEEVPKVLPRLRSGGIDLVSLHHHGLTDNPRLFFLHIWAVDDAVRLAEALRPALELTHVVPLEQ</sequence>
<dbReference type="RefSeq" id="WP_182607223.1">
    <property type="nucleotide sequence ID" value="NZ_VKHT01000608.1"/>
</dbReference>
<organism evidence="2 3">
    <name type="scientific">Streptomyces alkaliphilus</name>
    <dbReference type="NCBI Taxonomy" id="1472722"/>
    <lineage>
        <taxon>Bacteria</taxon>
        <taxon>Bacillati</taxon>
        <taxon>Actinomycetota</taxon>
        <taxon>Actinomycetes</taxon>
        <taxon>Kitasatosporales</taxon>
        <taxon>Streptomycetaceae</taxon>
        <taxon>Streptomyces</taxon>
    </lineage>
</organism>
<gene>
    <name evidence="2" type="ORF">FNQ90_17160</name>
</gene>
<dbReference type="InterPro" id="IPR011094">
    <property type="entry name" value="Uncharacterised_LppY/LpqO"/>
</dbReference>
<dbReference type="PROSITE" id="PS51257">
    <property type="entry name" value="PROKAR_LIPOPROTEIN"/>
    <property type="match status" value="1"/>
</dbReference>
<keyword evidence="3" id="KW-1185">Reference proteome</keyword>
<feature type="region of interest" description="Disordered" evidence="1">
    <location>
        <begin position="195"/>
        <end position="218"/>
    </location>
</feature>